<feature type="transmembrane region" description="Helical" evidence="2">
    <location>
        <begin position="200"/>
        <end position="221"/>
    </location>
</feature>
<proteinExistence type="predicted"/>
<reference evidence="3" key="1">
    <citation type="submission" date="2021-03" db="EMBL/GenBank/DDBJ databases">
        <title>Evolutionary innovations through gain and loss of genes in the ectomycorrhizal Boletales.</title>
        <authorList>
            <person name="Wu G."/>
            <person name="Miyauchi S."/>
            <person name="Morin E."/>
            <person name="Yang Z.-L."/>
            <person name="Xu J."/>
            <person name="Martin F.M."/>
        </authorList>
    </citation>
    <scope>NUCLEOTIDE SEQUENCE</scope>
    <source>
        <strain evidence="3">BR01</strain>
    </source>
</reference>
<accession>A0A8I2YRU7</accession>
<evidence type="ECO:0000313" key="3">
    <source>
        <dbReference type="EMBL" id="KAG6376737.1"/>
    </source>
</evidence>
<feature type="coiled-coil region" evidence="1">
    <location>
        <begin position="147"/>
        <end position="174"/>
    </location>
</feature>
<gene>
    <name evidence="3" type="ORF">JVT61DRAFT_1755</name>
</gene>
<comment type="caution">
    <text evidence="3">The sequence shown here is derived from an EMBL/GenBank/DDBJ whole genome shotgun (WGS) entry which is preliminary data.</text>
</comment>
<dbReference type="EMBL" id="JAGFBS010000011">
    <property type="protein sequence ID" value="KAG6376737.1"/>
    <property type="molecule type" value="Genomic_DNA"/>
</dbReference>
<keyword evidence="2" id="KW-0812">Transmembrane</keyword>
<keyword evidence="4" id="KW-1185">Reference proteome</keyword>
<sequence length="342" mass="37839">MQTSLSQNVAPPTPSGGVSVLVEEITSLLDRVNAIDSHFLEVRRILVKTPFDPDDDFAQYRKQYLELVWKSRRIAGRAGVAGEDFCGDLLDLLLLNTNTSKEERIRELEIAMAGWHTDGEQDSQLSQDFEELSNTLKTFGIALTERVVRANDTEARLRSEIDQLDAEIARMDVRKSVSDQLLLVISGACHRARHSRQRIGVIPTLFVAVSIITSLVFGVVWKSVRTIDVVLKSAFRGSVNAALDAVFSAIDEAVDRFHHLRRSLEASGGQQVTSKEDLRSQMSILEGNLRDIQLVIDTRADILGGVTAITVDMDSLSSEVTSLNDIFDMVLLFSCFAGSIDC</sequence>
<organism evidence="3 4">
    <name type="scientific">Boletus reticuloceps</name>
    <dbReference type="NCBI Taxonomy" id="495285"/>
    <lineage>
        <taxon>Eukaryota</taxon>
        <taxon>Fungi</taxon>
        <taxon>Dikarya</taxon>
        <taxon>Basidiomycota</taxon>
        <taxon>Agaricomycotina</taxon>
        <taxon>Agaricomycetes</taxon>
        <taxon>Agaricomycetidae</taxon>
        <taxon>Boletales</taxon>
        <taxon>Boletineae</taxon>
        <taxon>Boletaceae</taxon>
        <taxon>Boletoideae</taxon>
        <taxon>Boletus</taxon>
    </lineage>
</organism>
<evidence type="ECO:0000313" key="4">
    <source>
        <dbReference type="Proteomes" id="UP000683000"/>
    </source>
</evidence>
<dbReference type="OrthoDB" id="2673102at2759"/>
<name>A0A8I2YRU7_9AGAM</name>
<dbReference type="Proteomes" id="UP000683000">
    <property type="component" value="Unassembled WGS sequence"/>
</dbReference>
<keyword evidence="1" id="KW-0175">Coiled coil</keyword>
<keyword evidence="2" id="KW-1133">Transmembrane helix</keyword>
<protein>
    <submittedName>
        <fullName evidence="3">Uncharacterized protein</fullName>
    </submittedName>
</protein>
<evidence type="ECO:0000256" key="1">
    <source>
        <dbReference type="SAM" id="Coils"/>
    </source>
</evidence>
<evidence type="ECO:0000256" key="2">
    <source>
        <dbReference type="SAM" id="Phobius"/>
    </source>
</evidence>
<keyword evidence="2" id="KW-0472">Membrane</keyword>
<dbReference type="AlphaFoldDB" id="A0A8I2YRU7"/>